<feature type="compositionally biased region" description="Basic and acidic residues" evidence="1">
    <location>
        <begin position="1138"/>
        <end position="1169"/>
    </location>
</feature>
<feature type="region of interest" description="Disordered" evidence="1">
    <location>
        <begin position="217"/>
        <end position="267"/>
    </location>
</feature>
<organism evidence="3 4">
    <name type="scientific">Scytalidium lignicola</name>
    <name type="common">Hyphomycete</name>
    <dbReference type="NCBI Taxonomy" id="5539"/>
    <lineage>
        <taxon>Eukaryota</taxon>
        <taxon>Fungi</taxon>
        <taxon>Dikarya</taxon>
        <taxon>Ascomycota</taxon>
        <taxon>Pezizomycotina</taxon>
        <taxon>Leotiomycetes</taxon>
        <taxon>Leotiomycetes incertae sedis</taxon>
        <taxon>Scytalidium</taxon>
    </lineage>
</organism>
<feature type="compositionally biased region" description="Basic residues" evidence="1">
    <location>
        <begin position="1277"/>
        <end position="1287"/>
    </location>
</feature>
<dbReference type="InterPro" id="IPR012340">
    <property type="entry name" value="NA-bd_OB-fold"/>
</dbReference>
<feature type="compositionally biased region" description="Basic and acidic residues" evidence="1">
    <location>
        <begin position="780"/>
        <end position="802"/>
    </location>
</feature>
<feature type="compositionally biased region" description="Acidic residues" evidence="1">
    <location>
        <begin position="716"/>
        <end position="750"/>
    </location>
</feature>
<dbReference type="SMART" id="SM00976">
    <property type="entry name" value="Telo_bind"/>
    <property type="match status" value="1"/>
</dbReference>
<dbReference type="GO" id="GO:0000723">
    <property type="term" value="P:telomere maintenance"/>
    <property type="evidence" value="ECO:0007669"/>
    <property type="project" value="InterPro"/>
</dbReference>
<keyword evidence="4" id="KW-1185">Reference proteome</keyword>
<feature type="region of interest" description="Disordered" evidence="1">
    <location>
        <begin position="547"/>
        <end position="566"/>
    </location>
</feature>
<feature type="domain" description="Telomeric single stranded DNA binding POT1/Cdc13" evidence="2">
    <location>
        <begin position="1349"/>
        <end position="1485"/>
    </location>
</feature>
<feature type="compositionally biased region" description="Acidic residues" evidence="1">
    <location>
        <begin position="596"/>
        <end position="620"/>
    </location>
</feature>
<dbReference type="Proteomes" id="UP000258309">
    <property type="component" value="Unassembled WGS sequence"/>
</dbReference>
<feature type="non-terminal residue" evidence="3">
    <location>
        <position position="1"/>
    </location>
</feature>
<name>A0A3E2GXF5_SCYLI</name>
<proteinExistence type="predicted"/>
<dbReference type="STRING" id="5539.A0A3E2GXF5"/>
<dbReference type="EMBL" id="NCSJ02000301">
    <property type="protein sequence ID" value="RFU25834.1"/>
    <property type="molecule type" value="Genomic_DNA"/>
</dbReference>
<feature type="region of interest" description="Disordered" evidence="1">
    <location>
        <begin position="1277"/>
        <end position="1305"/>
    </location>
</feature>
<dbReference type="SUPFAM" id="SSF50249">
    <property type="entry name" value="Nucleic acid-binding proteins"/>
    <property type="match status" value="1"/>
</dbReference>
<feature type="non-terminal residue" evidence="3">
    <location>
        <position position="1504"/>
    </location>
</feature>
<feature type="compositionally biased region" description="Acidic residues" evidence="1">
    <location>
        <begin position="814"/>
        <end position="840"/>
    </location>
</feature>
<dbReference type="Pfam" id="PF02765">
    <property type="entry name" value="POT1"/>
    <property type="match status" value="1"/>
</dbReference>
<feature type="region of interest" description="Disordered" evidence="1">
    <location>
        <begin position="1093"/>
        <end position="1122"/>
    </location>
</feature>
<evidence type="ECO:0000313" key="4">
    <source>
        <dbReference type="Proteomes" id="UP000258309"/>
    </source>
</evidence>
<evidence type="ECO:0000256" key="1">
    <source>
        <dbReference type="SAM" id="MobiDB-lite"/>
    </source>
</evidence>
<feature type="compositionally biased region" description="Basic and acidic residues" evidence="1">
    <location>
        <begin position="979"/>
        <end position="989"/>
    </location>
</feature>
<feature type="compositionally biased region" description="Acidic residues" evidence="1">
    <location>
        <begin position="652"/>
        <end position="694"/>
    </location>
</feature>
<sequence>MADVFMSGGASEALHSTSHIPIAQLTPLISSPSSKSLKAVVTLTWPYSSVTGSVSFLLAEPDFRLRRTRGQVRVQFSRSSARAVSEAGITSGDEIILCLDGVEWLKDDNPTSTPGRGIEFELEFKDRLLLQFVEAESENVRVIDIDNPHAEPQPQPVVEDVPEEPTPQIVLTNGITSPRLGKPSDEWQSPAFIKRARESYGSLFDLGYDPFAEDDGAVHERRRKRTRLSSSWRYASRSPSPDTEEREEESHVAAHIPGPEEMPTPIRTPTMMDEGCQTVELEEHTSPNSPADTPRSALPMNIESVGTMGVGLIHDRKPLDKYVEPEINGINGRTPPTQPLLHDTKVAPVGEDIVRERSGAPVLGADTLSHSAPDNLIFPSHAIGSIPSIATEEHEGLVSNGRSWPQQAEIGHDTTQQISGSQHNDLYDVTTEGHQRGFTLSAYPGFNSLDVDTSSADLQHLGSHIIPEDRHNHWRHATDYDQARQPLSPAKVAENYEERVVAHGQNDYLESQDQMNAPVDATRFEEFSLMNEGSVVQSYDLNVSTRDTEYPELPEPDDVRIDIPPVNGQLPNVGNVLMSRSLSASSSRVVDLTEGSSEEAESEEGEEQQSFGEEDQDDTAEGTPKVQQAQDSNLRLSKDLQGDGFYRRELYSDGEENDEDQLDEEDYTDEDEDEEQYYDGDMEEEGEEKEEEKEGDPTRPSFRIHPLHQQEHEETGSSDEINDEASYDEASYDEDEDDLEGEEDEEEYEEEQPKSGFSIQKEPVVIDLLSSSSDDDESGDDRPAEEVPTSKHGLMEEDKADISESETSTKNTEEGVEGEEEEQEGEDGSDLDEQMDDEGGVSDRQDLHLVLEQQELARASSPVRDDEDSAVKSDKMEEELSEVVNNKDTDMVDVNNVTAGVSQDAMLSHDLQSNTNPDLSSLPSEYLNHSSTHGLVDSSFMISQLDGNNDSVNYPTLSMTDHIIREDGAFKPVSLAQELSHESQTKEDNAQLPTPADTQLSQSQASQGLDLPLQISFAQENVEEASTVQKTEELVSAASTQEHEQDVYDVPIERQSDQVDSAIKVHDQGEGDGALGKADIKDIGLQQAHIESSEMAGTRGVNFKETSPDRSPIEPNSKEIPTADFLLKSLSQDEKTLKPLTELRSDEIEAGKSPVKDAPVESEVKHSLTADDNSEELSYKSRIKEVQATDVYANILTDADLQEATFKQLEAEESHLGPQAEEVNVNESQKIILEPEMKDSPSSTHRKEKLEEIKLMEDTIEVVEPTRSVPVTPVRNTRHLRHSRQHSGRSDRSESIILDKQTTPKGHDASVELAISVLESPSKSQSVTSPDPLLKHKLARALRTDLSEFTSLKMLRLHLNKKLDVLAIATTTPPEPQRAKSGPRQYLVTFNITDTSIGPSAVTQVQVFRPYKEALPLIEAGDGILLRNFQVISVKGRGFALRSEQTEASSWAVFKNENHVETRGPPVEYGNVENEHIVAMKVWYNGLDSVALAKLAKANGDKQG</sequence>
<feature type="region of interest" description="Disordered" evidence="1">
    <location>
        <begin position="582"/>
        <end position="878"/>
    </location>
</feature>
<evidence type="ECO:0000259" key="2">
    <source>
        <dbReference type="SMART" id="SM00976"/>
    </source>
</evidence>
<dbReference type="OrthoDB" id="5363079at2759"/>
<feature type="compositionally biased region" description="Polar residues" evidence="1">
    <location>
        <begin position="625"/>
        <end position="635"/>
    </location>
</feature>
<feature type="compositionally biased region" description="Low complexity" evidence="1">
    <location>
        <begin position="228"/>
        <end position="240"/>
    </location>
</feature>
<accession>A0A3E2GXF5</accession>
<feature type="region of interest" description="Disordered" evidence="1">
    <location>
        <begin position="1138"/>
        <end position="1172"/>
    </location>
</feature>
<evidence type="ECO:0000313" key="3">
    <source>
        <dbReference type="EMBL" id="RFU25834.1"/>
    </source>
</evidence>
<feature type="compositionally biased region" description="Polar residues" evidence="1">
    <location>
        <begin position="996"/>
        <end position="1006"/>
    </location>
</feature>
<reference evidence="3 4" key="1">
    <citation type="submission" date="2018-05" db="EMBL/GenBank/DDBJ databases">
        <title>Draft genome sequence of Scytalidium lignicola DSM 105466, a ubiquitous saprotrophic fungus.</title>
        <authorList>
            <person name="Buettner E."/>
            <person name="Gebauer A.M."/>
            <person name="Hofrichter M."/>
            <person name="Liers C."/>
            <person name="Kellner H."/>
        </authorList>
    </citation>
    <scope>NUCLEOTIDE SEQUENCE [LARGE SCALE GENOMIC DNA]</scope>
    <source>
        <strain evidence="3 4">DSM 105466</strain>
    </source>
</reference>
<dbReference type="GO" id="GO:0000781">
    <property type="term" value="C:chromosome, telomeric region"/>
    <property type="evidence" value="ECO:0007669"/>
    <property type="project" value="InterPro"/>
</dbReference>
<feature type="region of interest" description="Disordered" evidence="1">
    <location>
        <begin position="976"/>
        <end position="1006"/>
    </location>
</feature>
<dbReference type="GO" id="GO:0003677">
    <property type="term" value="F:DNA binding"/>
    <property type="evidence" value="ECO:0007669"/>
    <property type="project" value="InterPro"/>
</dbReference>
<dbReference type="OMA" id="VWPYSSS"/>
<dbReference type="CDD" id="cd04497">
    <property type="entry name" value="hPOT1_OB1_like"/>
    <property type="match status" value="1"/>
</dbReference>
<protein>
    <recommendedName>
        <fullName evidence="2">Telomeric single stranded DNA binding POT1/Cdc13 domain-containing protein</fullName>
    </recommendedName>
</protein>
<feature type="compositionally biased region" description="Basic and acidic residues" evidence="1">
    <location>
        <begin position="636"/>
        <end position="651"/>
    </location>
</feature>
<dbReference type="InterPro" id="IPR011564">
    <property type="entry name" value="Telomer_end-bd_POT1/Cdc13"/>
</dbReference>
<comment type="caution">
    <text evidence="3">The sequence shown here is derived from an EMBL/GenBank/DDBJ whole genome shotgun (WGS) entry which is preliminary data.</text>
</comment>
<gene>
    <name evidence="3" type="ORF">B7463_g10507</name>
</gene>
<dbReference type="Gene3D" id="2.40.50.140">
    <property type="entry name" value="Nucleic acid-binding proteins"/>
    <property type="match status" value="1"/>
</dbReference>